<dbReference type="EMBL" id="JAGEOJ010000010">
    <property type="protein sequence ID" value="MBO2450311.1"/>
    <property type="molecule type" value="Genomic_DNA"/>
</dbReference>
<accession>A0A939PCW4</accession>
<organism evidence="2 3">
    <name type="scientific">Actinomadura barringtoniae</name>
    <dbReference type="NCBI Taxonomy" id="1427535"/>
    <lineage>
        <taxon>Bacteria</taxon>
        <taxon>Bacillati</taxon>
        <taxon>Actinomycetota</taxon>
        <taxon>Actinomycetes</taxon>
        <taxon>Streptosporangiales</taxon>
        <taxon>Thermomonosporaceae</taxon>
        <taxon>Actinomadura</taxon>
    </lineage>
</organism>
<proteinExistence type="predicted"/>
<feature type="compositionally biased region" description="Low complexity" evidence="1">
    <location>
        <begin position="25"/>
        <end position="47"/>
    </location>
</feature>
<dbReference type="Proteomes" id="UP000669179">
    <property type="component" value="Unassembled WGS sequence"/>
</dbReference>
<feature type="region of interest" description="Disordered" evidence="1">
    <location>
        <begin position="19"/>
        <end position="56"/>
    </location>
</feature>
<dbReference type="RefSeq" id="WP_208258198.1">
    <property type="nucleotide sequence ID" value="NZ_JAGEOJ010000010.1"/>
</dbReference>
<gene>
    <name evidence="2" type="ORF">J4573_24635</name>
</gene>
<comment type="caution">
    <text evidence="2">The sequence shown here is derived from an EMBL/GenBank/DDBJ whole genome shotgun (WGS) entry which is preliminary data.</text>
</comment>
<evidence type="ECO:0000256" key="1">
    <source>
        <dbReference type="SAM" id="MobiDB-lite"/>
    </source>
</evidence>
<reference evidence="2" key="1">
    <citation type="submission" date="2021-03" db="EMBL/GenBank/DDBJ databases">
        <authorList>
            <person name="Kanchanasin P."/>
            <person name="Saeng-In P."/>
            <person name="Phongsopitanun W."/>
            <person name="Yuki M."/>
            <person name="Kudo T."/>
            <person name="Ohkuma M."/>
            <person name="Tanasupawat S."/>
        </authorList>
    </citation>
    <scope>NUCLEOTIDE SEQUENCE</scope>
    <source>
        <strain evidence="2">GKU 128</strain>
    </source>
</reference>
<protein>
    <submittedName>
        <fullName evidence="2">Uncharacterized protein</fullName>
    </submittedName>
</protein>
<evidence type="ECO:0000313" key="3">
    <source>
        <dbReference type="Proteomes" id="UP000669179"/>
    </source>
</evidence>
<keyword evidence="3" id="KW-1185">Reference proteome</keyword>
<dbReference type="AlphaFoldDB" id="A0A939PCW4"/>
<sequence length="273" mass="28276">MIMATVLMSAGALTACGGTDDAKAPAKTVSPTPAASAPASTGAATSPPTDPGPLASGRLLLRWRMTGGFAGVGNPGSLPEFSLYGDGRAVAAGKNGGKPMEYRLKPDALARLMNEAKAAGLDHSQTIGPENIADAMILQITMGDAKTRVIQPESQSTPITQFWKKLEPAAWPKTDQAAPARTYEPAKVALLAGQTGGTEGENTRPFTLVPLGRGEQASGGMCTVVSGDKAKEALKLSSAAKPTTQWRNEGKVYSLRFRPLLPDEKTCADVAVS</sequence>
<name>A0A939PCW4_9ACTN</name>
<evidence type="ECO:0000313" key="2">
    <source>
        <dbReference type="EMBL" id="MBO2450311.1"/>
    </source>
</evidence>